<dbReference type="Proteomes" id="UP000805649">
    <property type="component" value="Unassembled WGS sequence"/>
</dbReference>
<reference evidence="1 2" key="1">
    <citation type="journal article" date="2020" name="Phytopathology">
        <title>Genome Sequence Resources of Colletotrichum truncatum, C. plurivorum, C. musicola, and C. sojae: Four Species Pathogenic to Soybean (Glycine max).</title>
        <authorList>
            <person name="Rogerio F."/>
            <person name="Boufleur T.R."/>
            <person name="Ciampi-Guillardi M."/>
            <person name="Sukno S.A."/>
            <person name="Thon M.R."/>
            <person name="Massola Junior N.S."/>
            <person name="Baroncelli R."/>
        </authorList>
    </citation>
    <scope>NUCLEOTIDE SEQUENCE [LARGE SCALE GENOMIC DNA]</scope>
    <source>
        <strain evidence="1 2">CMES1059</strain>
    </source>
</reference>
<name>A0ACC3YQY2_COLTU</name>
<keyword evidence="2" id="KW-1185">Reference proteome</keyword>
<gene>
    <name evidence="1" type="ORF">CTRU02_211124</name>
</gene>
<proteinExistence type="predicted"/>
<evidence type="ECO:0000313" key="2">
    <source>
        <dbReference type="Proteomes" id="UP000805649"/>
    </source>
</evidence>
<sequence length="45" mass="5226">MPPSPPFLFGYYKRSLIHGFHIIHFEFPDVLFTTVAIRCIPLPPL</sequence>
<dbReference type="EMBL" id="VUJX02000007">
    <property type="protein sequence ID" value="KAL0934325.1"/>
    <property type="molecule type" value="Genomic_DNA"/>
</dbReference>
<evidence type="ECO:0000313" key="1">
    <source>
        <dbReference type="EMBL" id="KAL0934325.1"/>
    </source>
</evidence>
<organism evidence="1 2">
    <name type="scientific">Colletotrichum truncatum</name>
    <name type="common">Anthracnose fungus</name>
    <name type="synonym">Colletotrichum capsici</name>
    <dbReference type="NCBI Taxonomy" id="5467"/>
    <lineage>
        <taxon>Eukaryota</taxon>
        <taxon>Fungi</taxon>
        <taxon>Dikarya</taxon>
        <taxon>Ascomycota</taxon>
        <taxon>Pezizomycotina</taxon>
        <taxon>Sordariomycetes</taxon>
        <taxon>Hypocreomycetidae</taxon>
        <taxon>Glomerellales</taxon>
        <taxon>Glomerellaceae</taxon>
        <taxon>Colletotrichum</taxon>
        <taxon>Colletotrichum truncatum species complex</taxon>
    </lineage>
</organism>
<comment type="caution">
    <text evidence="1">The sequence shown here is derived from an EMBL/GenBank/DDBJ whole genome shotgun (WGS) entry which is preliminary data.</text>
</comment>
<protein>
    <submittedName>
        <fullName evidence="1">Uncharacterized protein</fullName>
    </submittedName>
</protein>
<accession>A0ACC3YQY2</accession>